<keyword evidence="3" id="KW-1185">Reference proteome</keyword>
<dbReference type="EMBL" id="KV441001">
    <property type="protein sequence ID" value="OAD66663.1"/>
    <property type="molecule type" value="Genomic_DNA"/>
</dbReference>
<evidence type="ECO:0000313" key="2">
    <source>
        <dbReference type="EMBL" id="OAD66663.1"/>
    </source>
</evidence>
<proteinExistence type="predicted"/>
<dbReference type="InParanoid" id="A0A162TF87"/>
<sequence>MYKLCQEEEHRRTEPPLRRQLLVRNLLLHSLIAPEQPNKEQVWLDACFDELDWIEDDGYYPNHPETMIENNDNDDIQASFEYSSQPPLPPPLSPYSPFITAPTETTEATEATRDDYMNRSQQHHNHLNHHLNFNNHHLNHFNLENLQKFNNNRTNTNNNNTKTSSGGGGGGGGGDHRFVLALPIEYLPPIITGLSDLTFGQKEINPPSPHAHIQRDN</sequence>
<dbReference type="VEuPathDB" id="FungiDB:PHYBLDRAFT_152209"/>
<gene>
    <name evidence="2" type="ORF">PHYBLDRAFT_152209</name>
</gene>
<accession>A0A162TF87</accession>
<protein>
    <submittedName>
        <fullName evidence="2">Uncharacterized protein</fullName>
    </submittedName>
</protein>
<evidence type="ECO:0000313" key="3">
    <source>
        <dbReference type="Proteomes" id="UP000077315"/>
    </source>
</evidence>
<dbReference type="AlphaFoldDB" id="A0A162TF87"/>
<name>A0A162TF87_PHYB8</name>
<feature type="compositionally biased region" description="Low complexity" evidence="1">
    <location>
        <begin position="150"/>
        <end position="164"/>
    </location>
</feature>
<dbReference type="GeneID" id="28993772"/>
<feature type="region of interest" description="Disordered" evidence="1">
    <location>
        <begin position="150"/>
        <end position="172"/>
    </location>
</feature>
<dbReference type="RefSeq" id="XP_018284703.1">
    <property type="nucleotide sequence ID" value="XM_018432866.1"/>
</dbReference>
<organism evidence="2 3">
    <name type="scientific">Phycomyces blakesleeanus (strain ATCC 8743b / DSM 1359 / FGSC 10004 / NBRC 33097 / NRRL 1555)</name>
    <dbReference type="NCBI Taxonomy" id="763407"/>
    <lineage>
        <taxon>Eukaryota</taxon>
        <taxon>Fungi</taxon>
        <taxon>Fungi incertae sedis</taxon>
        <taxon>Mucoromycota</taxon>
        <taxon>Mucoromycotina</taxon>
        <taxon>Mucoromycetes</taxon>
        <taxon>Mucorales</taxon>
        <taxon>Phycomycetaceae</taxon>
        <taxon>Phycomyces</taxon>
    </lineage>
</organism>
<evidence type="ECO:0000256" key="1">
    <source>
        <dbReference type="SAM" id="MobiDB-lite"/>
    </source>
</evidence>
<dbReference type="Proteomes" id="UP000077315">
    <property type="component" value="Unassembled WGS sequence"/>
</dbReference>
<reference evidence="3" key="1">
    <citation type="submission" date="2015-06" db="EMBL/GenBank/DDBJ databases">
        <title>Expansion of signal transduction pathways in fungi by whole-genome duplication.</title>
        <authorList>
            <consortium name="DOE Joint Genome Institute"/>
            <person name="Corrochano L.M."/>
            <person name="Kuo A."/>
            <person name="Marcet-Houben M."/>
            <person name="Polaino S."/>
            <person name="Salamov A."/>
            <person name="Villalobos J.M."/>
            <person name="Alvarez M.I."/>
            <person name="Avalos J."/>
            <person name="Benito E.P."/>
            <person name="Benoit I."/>
            <person name="Burger G."/>
            <person name="Camino L.P."/>
            <person name="Canovas D."/>
            <person name="Cerda-Olmedo E."/>
            <person name="Cheng J.-F."/>
            <person name="Dominguez A."/>
            <person name="Elias M."/>
            <person name="Eslava A.P."/>
            <person name="Glaser F."/>
            <person name="Grimwood J."/>
            <person name="Gutierrez G."/>
            <person name="Heitman J."/>
            <person name="Henrissat B."/>
            <person name="Iturriaga E.A."/>
            <person name="Lang B.F."/>
            <person name="Lavin J.L."/>
            <person name="Lee S."/>
            <person name="Li W."/>
            <person name="Lindquist E."/>
            <person name="Lopez-Garcia S."/>
            <person name="Luque E.M."/>
            <person name="Marcos A.T."/>
            <person name="Martin J."/>
            <person name="McCluskey K."/>
            <person name="Medina H.R."/>
            <person name="Miralles-Duran A."/>
            <person name="Miyazaki A."/>
            <person name="Munoz-Torres E."/>
            <person name="Oguiza J.A."/>
            <person name="Ohm R."/>
            <person name="Olmedo M."/>
            <person name="Orejas M."/>
            <person name="Ortiz-Castellanos L."/>
            <person name="Pisabarro A.G."/>
            <person name="Rodriguez-Romero J."/>
            <person name="Ruiz-Herrera J."/>
            <person name="Ruiz-Vazquez R."/>
            <person name="Sanz C."/>
            <person name="Schackwitz W."/>
            <person name="Schmutz J."/>
            <person name="Shahriari M."/>
            <person name="Shelest E."/>
            <person name="Silva-Franco F."/>
            <person name="Soanes D."/>
            <person name="Syed K."/>
            <person name="Tagua V.G."/>
            <person name="Talbot N.J."/>
            <person name="Thon M."/>
            <person name="De vries R.P."/>
            <person name="Wiebenga A."/>
            <person name="Yadav J.S."/>
            <person name="Braun E.L."/>
            <person name="Baker S."/>
            <person name="Garre V."/>
            <person name="Horwitz B."/>
            <person name="Torres-Martinez S."/>
            <person name="Idnurm A."/>
            <person name="Herrera-Estrella A."/>
            <person name="Gabaldon T."/>
            <person name="Grigoriev I.V."/>
        </authorList>
    </citation>
    <scope>NUCLEOTIDE SEQUENCE [LARGE SCALE GENOMIC DNA]</scope>
    <source>
        <strain evidence="3">NRRL 1555(-)</strain>
    </source>
</reference>